<evidence type="ECO:0000313" key="2">
    <source>
        <dbReference type="EMBL" id="AMB66122.1"/>
    </source>
</evidence>
<protein>
    <submittedName>
        <fullName evidence="2">DNA packaging terminase subunit 1</fullName>
    </submittedName>
</protein>
<gene>
    <name evidence="2" type="primary">UL15</name>
</gene>
<reference evidence="3" key="2">
    <citation type="submission" date="2018-08" db="EMBL/GenBank/DDBJ databases">
        <title>HSV2 whole genome sequences from clinical isolates.</title>
        <authorList>
            <person name="Roychoudhury P."/>
            <person name="Greninger A.L."/>
            <person name="Jerome K.R."/>
            <person name="Johnston C."/>
            <person name="Wald A."/>
            <person name="Xie H."/>
        </authorList>
    </citation>
    <scope>NUCLEOTIDE SEQUENCE</scope>
    <source>
        <strain evidence="3">2012-15948</strain>
    </source>
</reference>
<organismHost>
    <name type="scientific">Homo sapiens</name>
    <name type="common">Human</name>
    <dbReference type="NCBI Taxonomy" id="9606"/>
</organismHost>
<reference evidence="2" key="1">
    <citation type="journal article" date="2016" name="JCI Insight">
        <title>HSV-2 DeltagD elicits FcgammaR-effector antibodies that protect against clinical isolates.</title>
        <authorList>
            <person name="Petro C.D."/>
            <person name="Weinrick B."/>
            <person name="Khajoueinejad N."/>
            <person name="Burn C."/>
            <person name="Sellers R."/>
            <person name="Jacobs W.R.Jr."/>
            <person name="Herold B.C."/>
        </authorList>
    </citation>
    <scope>NUCLEOTIDE SEQUENCE</scope>
    <source>
        <strain evidence="2">B^3x2.3</strain>
    </source>
</reference>
<accession>A0A0Y0R752</accession>
<evidence type="ECO:0000313" key="3">
    <source>
        <dbReference type="EMBL" id="QBH76101.1"/>
    </source>
</evidence>
<name>A0A0Y0R752_HHV2</name>
<organism evidence="2">
    <name type="scientific">Human herpesvirus 2</name>
    <name type="common">HHV-2</name>
    <name type="synonym">Human herpes simplex virus 2</name>
    <dbReference type="NCBI Taxonomy" id="10310"/>
    <lineage>
        <taxon>Viruses</taxon>
        <taxon>Duplodnaviria</taxon>
        <taxon>Heunggongvirae</taxon>
        <taxon>Peploviricota</taxon>
        <taxon>Herviviricetes</taxon>
        <taxon>Herpesvirales</taxon>
        <taxon>Orthoherpesviridae</taxon>
        <taxon>Alphaherpesvirinae</taxon>
        <taxon>Simplexvirus</taxon>
        <taxon>Simplexvirus humanalpha2</taxon>
    </lineage>
</organism>
<dbReference type="EMBL" id="MH790556">
    <property type="protein sequence ID" value="QBH76101.1"/>
    <property type="molecule type" value="Genomic_DNA"/>
</dbReference>
<proteinExistence type="predicted"/>
<dbReference type="EMBL" id="KU310664">
    <property type="protein sequence ID" value="AMB66122.1"/>
    <property type="molecule type" value="Genomic_DNA"/>
</dbReference>
<sequence length="102" mass="11156">MRCASLFWILPPRRPSATRPWSRASGRSTTAASTRRSSRPSRGGCCLIAWCRRNSGGVTLGATTRPSWSSWPPSWCGRWRACGFGSARRRTPCPNATPTTAS</sequence>
<evidence type="ECO:0000256" key="1">
    <source>
        <dbReference type="SAM" id="MobiDB-lite"/>
    </source>
</evidence>
<feature type="compositionally biased region" description="Low complexity" evidence="1">
    <location>
        <begin position="22"/>
        <end position="42"/>
    </location>
</feature>
<feature type="region of interest" description="Disordered" evidence="1">
    <location>
        <begin position="14"/>
        <end position="42"/>
    </location>
</feature>